<dbReference type="Proteomes" id="UP001519363">
    <property type="component" value="Unassembled WGS sequence"/>
</dbReference>
<comment type="caution">
    <text evidence="2">The sequence shown here is derived from an EMBL/GenBank/DDBJ whole genome shotgun (WGS) entry which is preliminary data.</text>
</comment>
<sequence>MRDGVVEFGGEGPGILLLHGLMGRATTWWRTAQWLRRYGRVVALDARAHGRATRERPWTTETFADDAAAVIERLGLGPAVVIGASMGGLHAWALAARHPHLVRAVVSEDMAPDQRGKRVDEWREWFDAWPMPFPSLAAVREFFGADRRDVGEFFVECFEETADGYRLTADLEHLYEIAAEWGEREYWGFVEAVRCPLLAIEAEFSAMPPGQIAEVARRAPDGRHFLAEGAGHVVYWEAPQAYRGAVEAFLAEVLGR</sequence>
<dbReference type="Pfam" id="PF00561">
    <property type="entry name" value="Abhydrolase_1"/>
    <property type="match status" value="1"/>
</dbReference>
<keyword evidence="3" id="KW-1185">Reference proteome</keyword>
<dbReference type="RefSeq" id="WP_276329089.1">
    <property type="nucleotide sequence ID" value="NZ_JAGIOO010000001.1"/>
</dbReference>
<dbReference type="InterPro" id="IPR000073">
    <property type="entry name" value="AB_hydrolase_1"/>
</dbReference>
<dbReference type="PANTHER" id="PTHR43194:SF2">
    <property type="entry name" value="PEROXISOMAL MEMBRANE PROTEIN LPX1"/>
    <property type="match status" value="1"/>
</dbReference>
<dbReference type="EMBL" id="JAGIOO010000001">
    <property type="protein sequence ID" value="MBP2475183.1"/>
    <property type="molecule type" value="Genomic_DNA"/>
</dbReference>
<protein>
    <submittedName>
        <fullName evidence="2">Pimeloyl-ACP methyl ester carboxylesterase</fullName>
    </submittedName>
</protein>
<dbReference type="InterPro" id="IPR050228">
    <property type="entry name" value="Carboxylesterase_BioH"/>
</dbReference>
<feature type="domain" description="AB hydrolase-1" evidence="1">
    <location>
        <begin position="15"/>
        <end position="141"/>
    </location>
</feature>
<reference evidence="2 3" key="1">
    <citation type="submission" date="2021-03" db="EMBL/GenBank/DDBJ databases">
        <title>Sequencing the genomes of 1000 actinobacteria strains.</title>
        <authorList>
            <person name="Klenk H.-P."/>
        </authorList>
    </citation>
    <scope>NUCLEOTIDE SEQUENCE [LARGE SCALE GENOMIC DNA]</scope>
    <source>
        <strain evidence="2 3">DSM 44580</strain>
    </source>
</reference>
<organism evidence="2 3">
    <name type="scientific">Crossiella equi</name>
    <dbReference type="NCBI Taxonomy" id="130796"/>
    <lineage>
        <taxon>Bacteria</taxon>
        <taxon>Bacillati</taxon>
        <taxon>Actinomycetota</taxon>
        <taxon>Actinomycetes</taxon>
        <taxon>Pseudonocardiales</taxon>
        <taxon>Pseudonocardiaceae</taxon>
        <taxon>Crossiella</taxon>
    </lineage>
</organism>
<proteinExistence type="predicted"/>
<accession>A0ABS5AF24</accession>
<dbReference type="Gene3D" id="3.40.50.1820">
    <property type="entry name" value="alpha/beta hydrolase"/>
    <property type="match status" value="1"/>
</dbReference>
<name>A0ABS5AF24_9PSEU</name>
<gene>
    <name evidence="2" type="ORF">JOF53_004055</name>
</gene>
<evidence type="ECO:0000313" key="2">
    <source>
        <dbReference type="EMBL" id="MBP2475183.1"/>
    </source>
</evidence>
<dbReference type="PANTHER" id="PTHR43194">
    <property type="entry name" value="HYDROLASE ALPHA/BETA FOLD FAMILY"/>
    <property type="match status" value="1"/>
</dbReference>
<evidence type="ECO:0000313" key="3">
    <source>
        <dbReference type="Proteomes" id="UP001519363"/>
    </source>
</evidence>
<evidence type="ECO:0000259" key="1">
    <source>
        <dbReference type="Pfam" id="PF00561"/>
    </source>
</evidence>
<dbReference type="InterPro" id="IPR029058">
    <property type="entry name" value="AB_hydrolase_fold"/>
</dbReference>
<dbReference type="SUPFAM" id="SSF53474">
    <property type="entry name" value="alpha/beta-Hydrolases"/>
    <property type="match status" value="1"/>
</dbReference>